<feature type="region of interest" description="Disordered" evidence="1">
    <location>
        <begin position="157"/>
        <end position="191"/>
    </location>
</feature>
<dbReference type="InterPro" id="IPR025676">
    <property type="entry name" value="Clr5_dom"/>
</dbReference>
<feature type="domain" description="Clr5" evidence="2">
    <location>
        <begin position="53"/>
        <end position="105"/>
    </location>
</feature>
<evidence type="ECO:0000259" key="2">
    <source>
        <dbReference type="Pfam" id="PF14420"/>
    </source>
</evidence>
<name>A0A423WF43_9PEZI</name>
<feature type="region of interest" description="Disordered" evidence="1">
    <location>
        <begin position="1"/>
        <end position="51"/>
    </location>
</feature>
<gene>
    <name evidence="3" type="ORF">VPNG_07768</name>
</gene>
<keyword evidence="4" id="KW-1185">Reference proteome</keyword>
<dbReference type="STRING" id="1230097.A0A423WF43"/>
<dbReference type="Proteomes" id="UP000285146">
    <property type="component" value="Unassembled WGS sequence"/>
</dbReference>
<proteinExistence type="predicted"/>
<dbReference type="Pfam" id="PF14420">
    <property type="entry name" value="Clr5"/>
    <property type="match status" value="1"/>
</dbReference>
<evidence type="ECO:0000313" key="4">
    <source>
        <dbReference type="Proteomes" id="UP000285146"/>
    </source>
</evidence>
<accession>A0A423WF43</accession>
<dbReference type="EMBL" id="LKEB01000053">
    <property type="protein sequence ID" value="ROW01821.1"/>
    <property type="molecule type" value="Genomic_DNA"/>
</dbReference>
<sequence>MGDNASAVGGPRAAAAHYPSPVSVHSTRDVSNHQRDTTDTNANGTGAGRCPSRYDWSKHMSAIKRLYIDEDRPLKEVMEIMQKDHNFVATARMYKIRLKKWGYTKNVSVRTEEVEPLLRLLSEAGSQGNTTEAPSNEVKLATGRVVGLDRLAAHLKRKTQRLSATDTRRPSQQLSVTRYQRGESPSPQSLSINSPDIFRISELVFADVHAYVCGRIMDPTEMNPANPKTAVTTISTAPVFSMVHAARDFLREDRLDEALALLRLAPNRIKDLIEFEPPDSLHCIFMVIVHLLTISGAERLVQSVRALINYAAAMADERSAKWSPQYPLRRILHCLSTLSASQDFALRDMAVHAWKCLLRSQDLALGAPACADTFPKWLDLGESGGFDVLPSDLLERMHWEVYRRNVEEFGDASRESWTQLYWLSELERQKVNARNLPADKLKRLLEATLYHLEKVPPPQGMAAKYNCQSNLARLYEKDGQRALAESSMRAAINTSIERNGKDYPLTLKFILELETWLGEWGEDVKVEELRQWQAAIMVNLEKESTVQIA</sequence>
<organism evidence="3 4">
    <name type="scientific">Cytospora leucostoma</name>
    <dbReference type="NCBI Taxonomy" id="1230097"/>
    <lineage>
        <taxon>Eukaryota</taxon>
        <taxon>Fungi</taxon>
        <taxon>Dikarya</taxon>
        <taxon>Ascomycota</taxon>
        <taxon>Pezizomycotina</taxon>
        <taxon>Sordariomycetes</taxon>
        <taxon>Sordariomycetidae</taxon>
        <taxon>Diaporthales</taxon>
        <taxon>Cytosporaceae</taxon>
        <taxon>Cytospora</taxon>
    </lineage>
</organism>
<dbReference type="AlphaFoldDB" id="A0A423WF43"/>
<comment type="caution">
    <text evidence="3">The sequence shown here is derived from an EMBL/GenBank/DDBJ whole genome shotgun (WGS) entry which is preliminary data.</text>
</comment>
<dbReference type="PANTHER" id="PTHR38788:SF3">
    <property type="entry name" value="CLR5 DOMAIN-CONTAINING PROTEIN"/>
    <property type="match status" value="1"/>
</dbReference>
<dbReference type="PANTHER" id="PTHR38788">
    <property type="entry name" value="CLR5 DOMAIN-CONTAINING PROTEIN"/>
    <property type="match status" value="1"/>
</dbReference>
<feature type="compositionally biased region" description="Basic and acidic residues" evidence="1">
    <location>
        <begin position="26"/>
        <end position="38"/>
    </location>
</feature>
<protein>
    <recommendedName>
        <fullName evidence="2">Clr5 domain-containing protein</fullName>
    </recommendedName>
</protein>
<dbReference type="OrthoDB" id="5308957at2759"/>
<evidence type="ECO:0000313" key="3">
    <source>
        <dbReference type="EMBL" id="ROW01821.1"/>
    </source>
</evidence>
<feature type="compositionally biased region" description="Polar residues" evidence="1">
    <location>
        <begin position="161"/>
        <end position="191"/>
    </location>
</feature>
<reference evidence="3 4" key="1">
    <citation type="submission" date="2015-09" db="EMBL/GenBank/DDBJ databases">
        <title>Host preference determinants of Valsa canker pathogens revealed by comparative genomics.</title>
        <authorList>
            <person name="Yin Z."/>
            <person name="Huang L."/>
        </authorList>
    </citation>
    <scope>NUCLEOTIDE SEQUENCE [LARGE SCALE GENOMIC DNA]</scope>
    <source>
        <strain evidence="3 4">SXYLt</strain>
    </source>
</reference>
<feature type="compositionally biased region" description="Low complexity" evidence="1">
    <location>
        <begin position="1"/>
        <end position="16"/>
    </location>
</feature>
<dbReference type="InParanoid" id="A0A423WF43"/>
<evidence type="ECO:0000256" key="1">
    <source>
        <dbReference type="SAM" id="MobiDB-lite"/>
    </source>
</evidence>